<sequence length="121" mass="13106">MEGFNVKRAPQIHVNGTDVKMIDFGNPNGKWPFSGGTGLTAEEKMPISDAKIALDKALNVQNPKIIDQMHKMRIVGAESSKIPNELNILPNLNILPKHGPNNAQKLGSKNAIINKDASGKN</sequence>
<dbReference type="EMBL" id="JBICBT010001056">
    <property type="protein sequence ID" value="KAL3085663.1"/>
    <property type="molecule type" value="Genomic_DNA"/>
</dbReference>
<reference evidence="2 3" key="1">
    <citation type="submission" date="2024-10" db="EMBL/GenBank/DDBJ databases">
        <authorList>
            <person name="Kim D."/>
        </authorList>
    </citation>
    <scope>NUCLEOTIDE SEQUENCE [LARGE SCALE GENOMIC DNA]</scope>
    <source>
        <strain evidence="2">BH-2024</strain>
    </source>
</reference>
<comment type="caution">
    <text evidence="2">The sequence shown here is derived from an EMBL/GenBank/DDBJ whole genome shotgun (WGS) entry which is preliminary data.</text>
</comment>
<gene>
    <name evidence="2" type="ORF">niasHT_037404</name>
</gene>
<name>A0ABD2J133_9BILA</name>
<evidence type="ECO:0000313" key="3">
    <source>
        <dbReference type="Proteomes" id="UP001620626"/>
    </source>
</evidence>
<protein>
    <submittedName>
        <fullName evidence="2">Uncharacterized protein</fullName>
    </submittedName>
</protein>
<dbReference type="Proteomes" id="UP001620626">
    <property type="component" value="Unassembled WGS sequence"/>
</dbReference>
<proteinExistence type="predicted"/>
<evidence type="ECO:0000256" key="1">
    <source>
        <dbReference type="SAM" id="MobiDB-lite"/>
    </source>
</evidence>
<keyword evidence="3" id="KW-1185">Reference proteome</keyword>
<dbReference type="AlphaFoldDB" id="A0ABD2J133"/>
<feature type="region of interest" description="Disordered" evidence="1">
    <location>
        <begin position="99"/>
        <end position="121"/>
    </location>
</feature>
<accession>A0ABD2J133</accession>
<evidence type="ECO:0000313" key="2">
    <source>
        <dbReference type="EMBL" id="KAL3085663.1"/>
    </source>
</evidence>
<organism evidence="2 3">
    <name type="scientific">Heterodera trifolii</name>
    <dbReference type="NCBI Taxonomy" id="157864"/>
    <lineage>
        <taxon>Eukaryota</taxon>
        <taxon>Metazoa</taxon>
        <taxon>Ecdysozoa</taxon>
        <taxon>Nematoda</taxon>
        <taxon>Chromadorea</taxon>
        <taxon>Rhabditida</taxon>
        <taxon>Tylenchina</taxon>
        <taxon>Tylenchomorpha</taxon>
        <taxon>Tylenchoidea</taxon>
        <taxon>Heteroderidae</taxon>
        <taxon>Heteroderinae</taxon>
        <taxon>Heterodera</taxon>
    </lineage>
</organism>